<dbReference type="InterPro" id="IPR003439">
    <property type="entry name" value="ABC_transporter-like_ATP-bd"/>
</dbReference>
<keyword evidence="2" id="KW-0813">Transport</keyword>
<evidence type="ECO:0000256" key="3">
    <source>
        <dbReference type="ARBA" id="ARBA00022741"/>
    </source>
</evidence>
<comment type="caution">
    <text evidence="6">The sequence shown here is derived from an EMBL/GenBank/DDBJ whole genome shotgun (WGS) entry which is preliminary data.</text>
</comment>
<dbReference type="SMART" id="SM00382">
    <property type="entry name" value="AAA"/>
    <property type="match status" value="1"/>
</dbReference>
<dbReference type="PROSITE" id="PS00211">
    <property type="entry name" value="ABC_TRANSPORTER_1"/>
    <property type="match status" value="1"/>
</dbReference>
<dbReference type="PANTHER" id="PTHR42711:SF5">
    <property type="entry name" value="ABC TRANSPORTER ATP-BINDING PROTEIN NATA"/>
    <property type="match status" value="1"/>
</dbReference>
<comment type="similarity">
    <text evidence="1">Belongs to the ABC transporter superfamily.</text>
</comment>
<dbReference type="InterPro" id="IPR050763">
    <property type="entry name" value="ABC_transporter_ATP-binding"/>
</dbReference>
<dbReference type="OrthoDB" id="9804819at2"/>
<name>A0A1L8MLZ4_9STRE</name>
<evidence type="ECO:0000256" key="4">
    <source>
        <dbReference type="ARBA" id="ARBA00022840"/>
    </source>
</evidence>
<dbReference type="GO" id="GO:0005524">
    <property type="term" value="F:ATP binding"/>
    <property type="evidence" value="ECO:0007669"/>
    <property type="project" value="UniProtKB-KW"/>
</dbReference>
<dbReference type="RefSeq" id="WP_071794023.1">
    <property type="nucleotide sequence ID" value="NZ_LZDD01000002.1"/>
</dbReference>
<dbReference type="AlphaFoldDB" id="A0A1L8MLZ4"/>
<dbReference type="STRING" id="1856638.A9Q68_07225"/>
<gene>
    <name evidence="6" type="ORF">A9Q68_07225</name>
</gene>
<protein>
    <submittedName>
        <fullName evidence="6">ABC transporter ATP-binding protein</fullName>
    </submittedName>
</protein>
<organism evidence="6 7">
    <name type="scientific">Streptococcus bovimastitidis</name>
    <dbReference type="NCBI Taxonomy" id="1856638"/>
    <lineage>
        <taxon>Bacteria</taxon>
        <taxon>Bacillati</taxon>
        <taxon>Bacillota</taxon>
        <taxon>Bacilli</taxon>
        <taxon>Lactobacillales</taxon>
        <taxon>Streptococcaceae</taxon>
        <taxon>Streptococcus</taxon>
    </lineage>
</organism>
<dbReference type="EMBL" id="LZDD01000002">
    <property type="protein sequence ID" value="OJF71773.1"/>
    <property type="molecule type" value="Genomic_DNA"/>
</dbReference>
<dbReference type="SUPFAM" id="SSF52540">
    <property type="entry name" value="P-loop containing nucleoside triphosphate hydrolases"/>
    <property type="match status" value="1"/>
</dbReference>
<accession>A0A1L8MLZ4</accession>
<proteinExistence type="inferred from homology"/>
<dbReference type="PROSITE" id="PS50893">
    <property type="entry name" value="ABC_TRANSPORTER_2"/>
    <property type="match status" value="1"/>
</dbReference>
<evidence type="ECO:0000313" key="6">
    <source>
        <dbReference type="EMBL" id="OJF71773.1"/>
    </source>
</evidence>
<dbReference type="InterPro" id="IPR017871">
    <property type="entry name" value="ABC_transporter-like_CS"/>
</dbReference>
<dbReference type="InterPro" id="IPR027417">
    <property type="entry name" value="P-loop_NTPase"/>
</dbReference>
<dbReference type="Gene3D" id="3.40.50.300">
    <property type="entry name" value="P-loop containing nucleotide triphosphate hydrolases"/>
    <property type="match status" value="1"/>
</dbReference>
<keyword evidence="3" id="KW-0547">Nucleotide-binding</keyword>
<evidence type="ECO:0000313" key="7">
    <source>
        <dbReference type="Proteomes" id="UP000182015"/>
    </source>
</evidence>
<sequence>MTTLIEAKNVSKKYGNKQVLNQLNLTIEKGSLVAYLGTNGAGKSTTIKILTGLLKASSGTVIKDKDIKIGMVFQDSILDGDLKVIDNLKNRFKLYKDQDKEWFNKMIDLTGIDQILNQKYKTLSGGQRRRVDIARALIHKPNILFLDEPTTGLDIQSRESLWHLFRKLQKEEQLTLFLTTHYLEEAENAEMTYVIDKGNILAMGSSQELIEKYAKSHLHLSFEKPQADPDNSVQVVEDLDLEGLDARETLAVLNHYQAQIKDFDYQKGNINDAFLAITGKEMES</sequence>
<dbReference type="Pfam" id="PF00005">
    <property type="entry name" value="ABC_tran"/>
    <property type="match status" value="1"/>
</dbReference>
<reference evidence="7" key="1">
    <citation type="submission" date="2016-06" db="EMBL/GenBank/DDBJ databases">
        <authorList>
            <person name="de Vries S.P.W."/>
            <person name="Hadjirin N.F."/>
            <person name="Lay E.M."/>
            <person name="Zadoks R.N."/>
            <person name="Peacock S.J."/>
            <person name="Parkhill J."/>
            <person name="Grant A.J."/>
            <person name="Mcdougall S."/>
            <person name="Holmes M.A."/>
        </authorList>
    </citation>
    <scope>NUCLEOTIDE SEQUENCE [LARGE SCALE GENOMIC DNA]</scope>
    <source>
        <strain evidence="7">NZ1587</strain>
    </source>
</reference>
<keyword evidence="4 6" id="KW-0067">ATP-binding</keyword>
<dbReference type="Proteomes" id="UP000182015">
    <property type="component" value="Unassembled WGS sequence"/>
</dbReference>
<dbReference type="PANTHER" id="PTHR42711">
    <property type="entry name" value="ABC TRANSPORTER ATP-BINDING PROTEIN"/>
    <property type="match status" value="1"/>
</dbReference>
<evidence type="ECO:0000259" key="5">
    <source>
        <dbReference type="PROSITE" id="PS50893"/>
    </source>
</evidence>
<evidence type="ECO:0000256" key="1">
    <source>
        <dbReference type="ARBA" id="ARBA00005417"/>
    </source>
</evidence>
<feature type="domain" description="ABC transporter" evidence="5">
    <location>
        <begin position="5"/>
        <end position="222"/>
    </location>
</feature>
<dbReference type="InterPro" id="IPR003593">
    <property type="entry name" value="AAA+_ATPase"/>
</dbReference>
<keyword evidence="7" id="KW-1185">Reference proteome</keyword>
<dbReference type="GO" id="GO:0016887">
    <property type="term" value="F:ATP hydrolysis activity"/>
    <property type="evidence" value="ECO:0007669"/>
    <property type="project" value="InterPro"/>
</dbReference>
<evidence type="ECO:0000256" key="2">
    <source>
        <dbReference type="ARBA" id="ARBA00022448"/>
    </source>
</evidence>